<protein>
    <submittedName>
        <fullName evidence="2">Eukaryotic/viral aspartic protease</fullName>
    </submittedName>
</protein>
<keyword evidence="3" id="KW-1185">Reference proteome</keyword>
<dbReference type="GO" id="GO:0008233">
    <property type="term" value="F:peptidase activity"/>
    <property type="evidence" value="ECO:0007669"/>
    <property type="project" value="UniProtKB-KW"/>
</dbReference>
<feature type="region of interest" description="Disordered" evidence="1">
    <location>
        <begin position="424"/>
        <end position="470"/>
    </location>
</feature>
<keyword evidence="2" id="KW-0645">Protease</keyword>
<name>A0A225UTU0_9STRA</name>
<dbReference type="EMBL" id="NBNE01011666">
    <property type="protein sequence ID" value="OWY96413.1"/>
    <property type="molecule type" value="Genomic_DNA"/>
</dbReference>
<dbReference type="GO" id="GO:0006508">
    <property type="term" value="P:proteolysis"/>
    <property type="evidence" value="ECO:0007669"/>
    <property type="project" value="UniProtKB-KW"/>
</dbReference>
<feature type="region of interest" description="Disordered" evidence="1">
    <location>
        <begin position="124"/>
        <end position="145"/>
    </location>
</feature>
<organism evidence="2 3">
    <name type="scientific">Phytophthora megakarya</name>
    <dbReference type="NCBI Taxonomy" id="4795"/>
    <lineage>
        <taxon>Eukaryota</taxon>
        <taxon>Sar</taxon>
        <taxon>Stramenopiles</taxon>
        <taxon>Oomycota</taxon>
        <taxon>Peronosporomycetes</taxon>
        <taxon>Peronosporales</taxon>
        <taxon>Peronosporaceae</taxon>
        <taxon>Phytophthora</taxon>
    </lineage>
</organism>
<feature type="non-terminal residue" evidence="2">
    <location>
        <position position="470"/>
    </location>
</feature>
<feature type="compositionally biased region" description="Basic and acidic residues" evidence="1">
    <location>
        <begin position="199"/>
        <end position="214"/>
    </location>
</feature>
<reference evidence="3" key="1">
    <citation type="submission" date="2017-03" db="EMBL/GenBank/DDBJ databases">
        <title>Phytopthora megakarya and P. palmivora, two closely related causual agents of cacao black pod achieved similar genome size and gene model numbers by different mechanisms.</title>
        <authorList>
            <person name="Ali S."/>
            <person name="Shao J."/>
            <person name="Larry D.J."/>
            <person name="Kronmiller B."/>
            <person name="Shen D."/>
            <person name="Strem M.D."/>
            <person name="Melnick R.L."/>
            <person name="Guiltinan M.J."/>
            <person name="Tyler B.M."/>
            <person name="Meinhardt L.W."/>
            <person name="Bailey B.A."/>
        </authorList>
    </citation>
    <scope>NUCLEOTIDE SEQUENCE [LARGE SCALE GENOMIC DNA]</scope>
    <source>
        <strain evidence="3">zdho120</strain>
    </source>
</reference>
<keyword evidence="2" id="KW-0378">Hydrolase</keyword>
<dbReference type="Proteomes" id="UP000198211">
    <property type="component" value="Unassembled WGS sequence"/>
</dbReference>
<gene>
    <name evidence="2" type="ORF">PHMEG_00033321</name>
</gene>
<evidence type="ECO:0000256" key="1">
    <source>
        <dbReference type="SAM" id="MobiDB-lite"/>
    </source>
</evidence>
<feature type="compositionally biased region" description="Acidic residues" evidence="1">
    <location>
        <begin position="433"/>
        <end position="446"/>
    </location>
</feature>
<sequence>MRAPESEDERTSKTLFRQLERNPVLSFIKPKLIGELTGTFHEPDFSKLTSMRLTIQMLFAVLREPGFVLGAFEMERVYDWDHESWSNAIHAILDPFAVLVGTVKRKTTSTPDRKVGTRVVLPPLSYASSKDSDPQDGCPRRMPMHRPPRVMQLAATPAEPETPVTEGLIPKALEATIVRLMQSTRMETAPGTTPPVPLREPDAHVPTHHDGHDQDEVPDDPFDLGAGLTGTAAAVSTAMAGAGVARVRLSAFSELKEFNGKDASEEKARVWFNRLKCASRRDGMTGDEVCALFGDLMAGPARQWYLQLKKSTRTSWTELTDQFRVQYCSKGMSMASRYYHVTSEEKREHVKLFINTLGARSRVDIPSHADEVPDTATLEKKLRTRQRGLAHQKKIFGSNRFRQKASTPTQVPARAVHAVQIATDDYDLGREGDSDDDQIYDQDRDDEERAKMFVTGHAPQQENTHRDFET</sequence>
<evidence type="ECO:0000313" key="2">
    <source>
        <dbReference type="EMBL" id="OWY96413.1"/>
    </source>
</evidence>
<dbReference type="OrthoDB" id="129277at2759"/>
<proteinExistence type="predicted"/>
<accession>A0A225UTU0</accession>
<dbReference type="AlphaFoldDB" id="A0A225UTU0"/>
<feature type="region of interest" description="Disordered" evidence="1">
    <location>
        <begin position="187"/>
        <end position="214"/>
    </location>
</feature>
<evidence type="ECO:0000313" key="3">
    <source>
        <dbReference type="Proteomes" id="UP000198211"/>
    </source>
</evidence>
<comment type="caution">
    <text evidence="2">The sequence shown here is derived from an EMBL/GenBank/DDBJ whole genome shotgun (WGS) entry which is preliminary data.</text>
</comment>